<evidence type="ECO:0000313" key="2">
    <source>
        <dbReference type="Proteomes" id="UP000272025"/>
    </source>
</evidence>
<dbReference type="InterPro" id="IPR032710">
    <property type="entry name" value="NTF2-like_dom_sf"/>
</dbReference>
<gene>
    <name evidence="1" type="ORF">SODALDRAFT_353535</name>
</gene>
<dbReference type="PANTHER" id="PTHR39401:SF1">
    <property type="entry name" value="SNOAL-LIKE DOMAIN-CONTAINING PROTEIN"/>
    <property type="match status" value="1"/>
</dbReference>
<dbReference type="PANTHER" id="PTHR39401">
    <property type="entry name" value="SNOAL-LIKE DOMAIN-CONTAINING PROTEIN"/>
    <property type="match status" value="1"/>
</dbReference>
<dbReference type="STRING" id="1314773.A0A3N2PKW1"/>
<dbReference type="OrthoDB" id="3468019at2759"/>
<dbReference type="RefSeq" id="XP_028462961.1">
    <property type="nucleotide sequence ID" value="XM_028613653.1"/>
</dbReference>
<evidence type="ECO:0000313" key="1">
    <source>
        <dbReference type="EMBL" id="ROT35155.1"/>
    </source>
</evidence>
<organism evidence="1 2">
    <name type="scientific">Sodiomyces alkalinus (strain CBS 110278 / VKM F-3762 / F11)</name>
    <name type="common">Alkaliphilic filamentous fungus</name>
    <dbReference type="NCBI Taxonomy" id="1314773"/>
    <lineage>
        <taxon>Eukaryota</taxon>
        <taxon>Fungi</taxon>
        <taxon>Dikarya</taxon>
        <taxon>Ascomycota</taxon>
        <taxon>Pezizomycotina</taxon>
        <taxon>Sordariomycetes</taxon>
        <taxon>Hypocreomycetidae</taxon>
        <taxon>Glomerellales</taxon>
        <taxon>Plectosphaerellaceae</taxon>
        <taxon>Sodiomyces</taxon>
    </lineage>
</organism>
<proteinExistence type="predicted"/>
<dbReference type="EMBL" id="ML119062">
    <property type="protein sequence ID" value="ROT35155.1"/>
    <property type="molecule type" value="Genomic_DNA"/>
</dbReference>
<reference evidence="1 2" key="1">
    <citation type="journal article" date="2018" name="Mol. Ecol.">
        <title>The obligate alkalophilic soda-lake fungus Sodiomyces alkalinus has shifted to a protein diet.</title>
        <authorList>
            <person name="Grum-Grzhimaylo A.A."/>
            <person name="Falkoski D.L."/>
            <person name="van den Heuvel J."/>
            <person name="Valero-Jimenez C.A."/>
            <person name="Min B."/>
            <person name="Choi I.G."/>
            <person name="Lipzen A."/>
            <person name="Daum C.G."/>
            <person name="Aanen D.K."/>
            <person name="Tsang A."/>
            <person name="Henrissat B."/>
            <person name="Bilanenko E.N."/>
            <person name="de Vries R.P."/>
            <person name="van Kan J.A.L."/>
            <person name="Grigoriev I.V."/>
            <person name="Debets A.J.M."/>
        </authorList>
    </citation>
    <scope>NUCLEOTIDE SEQUENCE [LARGE SCALE GENOMIC DNA]</scope>
    <source>
        <strain evidence="1 2">F11</strain>
    </source>
</reference>
<keyword evidence="2" id="KW-1185">Reference proteome</keyword>
<name>A0A3N2PKW1_SODAK</name>
<evidence type="ECO:0008006" key="3">
    <source>
        <dbReference type="Google" id="ProtNLM"/>
    </source>
</evidence>
<protein>
    <recommendedName>
        <fullName evidence="3">SnoaL-like domain-containing protein</fullName>
    </recommendedName>
</protein>
<dbReference type="Proteomes" id="UP000272025">
    <property type="component" value="Unassembled WGS sequence"/>
</dbReference>
<dbReference type="GeneID" id="39582131"/>
<dbReference type="SUPFAM" id="SSF54427">
    <property type="entry name" value="NTF2-like"/>
    <property type="match status" value="1"/>
</dbReference>
<sequence length="157" mass="17383">MSPSYKSEYPAGLAVDSSIISFFENFYRISDTPGNHEAYADNFTDDATFILASKVSRGRSQIISTRKGMWANIGARRHAPTKIFPFGNNSRAFMLHGDVAFAFRDGRQGTLPWAARAELVQSPAGGWKMRFYQVYLDTLPLRNTGNGVDGTKSSEST</sequence>
<accession>A0A3N2PKW1</accession>
<dbReference type="AlphaFoldDB" id="A0A3N2PKW1"/>
<dbReference type="Gene3D" id="3.10.450.50">
    <property type="match status" value="1"/>
</dbReference>